<sequence>MHTSGYQYKLVFRKTRFGLRIRPCHVDYYLELDVRALLADVEEKAEIDADRVYVKCRPKHRIQGENWLAKFNKTLDDISKVIQPLCFNQSLGRERVENHFFPSLFSWLDCINVRYTSVHPKVMQLVYKEEFTRIFGFPITGQSNIGAPDDVLRLLANLICNQVGQRVLEYNGNPAKQAQVGEVVGLMMPP</sequence>
<dbReference type="Proteomes" id="UP000724874">
    <property type="component" value="Unassembled WGS sequence"/>
</dbReference>
<protein>
    <submittedName>
        <fullName evidence="1">Uncharacterized protein</fullName>
    </submittedName>
</protein>
<evidence type="ECO:0000313" key="1">
    <source>
        <dbReference type="EMBL" id="KAF8879882.1"/>
    </source>
</evidence>
<proteinExistence type="predicted"/>
<gene>
    <name evidence="1" type="ORF">CPB84DRAFT_1828341</name>
</gene>
<comment type="caution">
    <text evidence="1">The sequence shown here is derived from an EMBL/GenBank/DDBJ whole genome shotgun (WGS) entry which is preliminary data.</text>
</comment>
<dbReference type="AlphaFoldDB" id="A0A9P5ND66"/>
<dbReference type="EMBL" id="JADNYJ010000145">
    <property type="protein sequence ID" value="KAF8879882.1"/>
    <property type="molecule type" value="Genomic_DNA"/>
</dbReference>
<evidence type="ECO:0000313" key="2">
    <source>
        <dbReference type="Proteomes" id="UP000724874"/>
    </source>
</evidence>
<accession>A0A9P5ND66</accession>
<keyword evidence="2" id="KW-1185">Reference proteome</keyword>
<organism evidence="1 2">
    <name type="scientific">Gymnopilus junonius</name>
    <name type="common">Spectacular rustgill mushroom</name>
    <name type="synonym">Gymnopilus spectabilis subsp. junonius</name>
    <dbReference type="NCBI Taxonomy" id="109634"/>
    <lineage>
        <taxon>Eukaryota</taxon>
        <taxon>Fungi</taxon>
        <taxon>Dikarya</taxon>
        <taxon>Basidiomycota</taxon>
        <taxon>Agaricomycotina</taxon>
        <taxon>Agaricomycetes</taxon>
        <taxon>Agaricomycetidae</taxon>
        <taxon>Agaricales</taxon>
        <taxon>Agaricineae</taxon>
        <taxon>Hymenogastraceae</taxon>
        <taxon>Gymnopilus</taxon>
    </lineage>
</organism>
<reference evidence="1" key="1">
    <citation type="submission" date="2020-11" db="EMBL/GenBank/DDBJ databases">
        <authorList>
            <consortium name="DOE Joint Genome Institute"/>
            <person name="Ahrendt S."/>
            <person name="Riley R."/>
            <person name="Andreopoulos W."/>
            <person name="LaButti K."/>
            <person name="Pangilinan J."/>
            <person name="Ruiz-duenas F.J."/>
            <person name="Barrasa J.M."/>
            <person name="Sanchez-Garcia M."/>
            <person name="Camarero S."/>
            <person name="Miyauchi S."/>
            <person name="Serrano A."/>
            <person name="Linde D."/>
            <person name="Babiker R."/>
            <person name="Drula E."/>
            <person name="Ayuso-Fernandez I."/>
            <person name="Pacheco R."/>
            <person name="Padilla G."/>
            <person name="Ferreira P."/>
            <person name="Barriuso J."/>
            <person name="Kellner H."/>
            <person name="Castanera R."/>
            <person name="Alfaro M."/>
            <person name="Ramirez L."/>
            <person name="Pisabarro A.G."/>
            <person name="Kuo A."/>
            <person name="Tritt A."/>
            <person name="Lipzen A."/>
            <person name="He G."/>
            <person name="Yan M."/>
            <person name="Ng V."/>
            <person name="Cullen D."/>
            <person name="Martin F."/>
            <person name="Rosso M.-N."/>
            <person name="Henrissat B."/>
            <person name="Hibbett D."/>
            <person name="Martinez A.T."/>
            <person name="Grigoriev I.V."/>
        </authorList>
    </citation>
    <scope>NUCLEOTIDE SEQUENCE</scope>
    <source>
        <strain evidence="1">AH 44721</strain>
    </source>
</reference>
<name>A0A9P5ND66_GYMJU</name>